<keyword evidence="7 13" id="KW-0808">Transferase</keyword>
<dbReference type="PRINTS" id="PR02008">
    <property type="entry name" value="RCMTFAMILY"/>
</dbReference>
<evidence type="ECO:0000256" key="5">
    <source>
        <dbReference type="ARBA" id="ARBA00022552"/>
    </source>
</evidence>
<keyword evidence="14" id="KW-0472">Membrane</keyword>
<evidence type="ECO:0000256" key="7">
    <source>
        <dbReference type="ARBA" id="ARBA00022679"/>
    </source>
</evidence>
<evidence type="ECO:0000256" key="4">
    <source>
        <dbReference type="ARBA" id="ARBA00022490"/>
    </source>
</evidence>
<feature type="binding site" evidence="13">
    <location>
        <position position="277"/>
    </location>
    <ligand>
        <name>S-adenosyl-L-methionine</name>
        <dbReference type="ChEBI" id="CHEBI:59789"/>
    </ligand>
</feature>
<evidence type="ECO:0000256" key="8">
    <source>
        <dbReference type="ARBA" id="ARBA00022691"/>
    </source>
</evidence>
<keyword evidence="4" id="KW-0963">Cytoplasm</keyword>
<feature type="domain" description="SAM-dependent MTase RsmB/NOP-type" evidence="15">
    <location>
        <begin position="164"/>
        <end position="427"/>
    </location>
</feature>
<feature type="binding site" evidence="13">
    <location>
        <position position="303"/>
    </location>
    <ligand>
        <name>S-adenosyl-L-methionine</name>
        <dbReference type="ChEBI" id="CHEBI:59789"/>
    </ligand>
</feature>
<evidence type="ECO:0000256" key="1">
    <source>
        <dbReference type="ARBA" id="ARBA00002724"/>
    </source>
</evidence>
<dbReference type="Pfam" id="PF01029">
    <property type="entry name" value="NusB"/>
    <property type="match status" value="1"/>
</dbReference>
<dbReference type="EMBL" id="AP028961">
    <property type="protein sequence ID" value="BET44783.1"/>
    <property type="molecule type" value="Genomic_DNA"/>
</dbReference>
<evidence type="ECO:0000256" key="12">
    <source>
        <dbReference type="ARBA" id="ARBA00047283"/>
    </source>
</evidence>
<dbReference type="Gene3D" id="3.30.70.1170">
    <property type="entry name" value="Sun protein, domain 3"/>
    <property type="match status" value="1"/>
</dbReference>
<feature type="binding site" evidence="13">
    <location>
        <begin position="254"/>
        <end position="260"/>
    </location>
    <ligand>
        <name>S-adenosyl-L-methionine</name>
        <dbReference type="ChEBI" id="CHEBI:59789"/>
    </ligand>
</feature>
<evidence type="ECO:0000313" key="16">
    <source>
        <dbReference type="EMBL" id="BET44783.1"/>
    </source>
</evidence>
<dbReference type="AlphaFoldDB" id="A0AAT9G4Y0"/>
<comment type="function">
    <text evidence="1">Specifically methylates the cytosine at position 967 (m5C967) of 16S rRNA.</text>
</comment>
<keyword evidence="9 13" id="KW-0694">RNA-binding</keyword>
<feature type="binding site" evidence="13">
    <location>
        <position position="322"/>
    </location>
    <ligand>
        <name>S-adenosyl-L-methionine</name>
        <dbReference type="ChEBI" id="CHEBI:59789"/>
    </ligand>
</feature>
<dbReference type="InterPro" id="IPR054728">
    <property type="entry name" value="RsmB-like_ferredoxin"/>
</dbReference>
<dbReference type="InterPro" id="IPR035926">
    <property type="entry name" value="NusB-like_sf"/>
</dbReference>
<keyword evidence="5" id="KW-0698">rRNA processing</keyword>
<dbReference type="InterPro" id="IPR023267">
    <property type="entry name" value="RCMT"/>
</dbReference>
<evidence type="ECO:0000256" key="13">
    <source>
        <dbReference type="PROSITE-ProRule" id="PRU01023"/>
    </source>
</evidence>
<dbReference type="CDD" id="cd02440">
    <property type="entry name" value="AdoMet_MTases"/>
    <property type="match status" value="1"/>
</dbReference>
<dbReference type="PROSITE" id="PS51686">
    <property type="entry name" value="SAM_MT_RSMB_NOP"/>
    <property type="match status" value="1"/>
</dbReference>
<keyword evidence="8 13" id="KW-0949">S-adenosyl-L-methionine</keyword>
<sequence>MNKSYNIRNICAQVIFSVFVRKQKLKTAILKWQHIVINRDKKLLYEITYGIMRKFSILEFYVNKILYKPLNKKVLIIFYLLIVGVYQLRFMRIPAYAVISETVNAVIGLKYAPFKKLVNAVLRNFKIKKNIFDKLINNNDRQYLHPYWLLQLIKKYYPSQWKKIILINNQKAPIWIRINRLYTSLDNYLHILKNNNIKVTISNYVDNGIKIEDPCSVNTLPGFNDGWITVQDISSQKCVELLEPKNYEHILDVCAAPGIKTTYILEIAPKAHVVCIDINAKRIKLIKENLNRLNLHADIIIGDACDVNNLGLKKQFDRILLDLPCSATGIIRRHPDIKWIRKYADISNLVILQYNILKSIWPLLKPDGILAYITCSILPEENEDQIRKFLFYHTNAVFMYDKTKSMQQILPGDNDGDGFFYAYLTKK</sequence>
<dbReference type="Gene3D" id="3.40.50.150">
    <property type="entry name" value="Vaccinia Virus protein VP39"/>
    <property type="match status" value="1"/>
</dbReference>
<evidence type="ECO:0000256" key="2">
    <source>
        <dbReference type="ARBA" id="ARBA00004496"/>
    </source>
</evidence>
<keyword evidence="6 13" id="KW-0489">Methyltransferase</keyword>
<name>A0AAT9G4Y0_9ENTR</name>
<dbReference type="Pfam" id="PF22458">
    <property type="entry name" value="RsmF-B_ferredox"/>
    <property type="match status" value="1"/>
</dbReference>
<dbReference type="PANTHER" id="PTHR22807:SF61">
    <property type="entry name" value="NOL1_NOP2_SUN FAMILY PROTEIN _ ANTITERMINATION NUSB DOMAIN-CONTAINING PROTEIN"/>
    <property type="match status" value="1"/>
</dbReference>
<dbReference type="PANTHER" id="PTHR22807">
    <property type="entry name" value="NOP2 YEAST -RELATED NOL1/NOP2/FMU SUN DOMAIN-CONTAINING"/>
    <property type="match status" value="1"/>
</dbReference>
<dbReference type="Pfam" id="PF01189">
    <property type="entry name" value="Methyltr_RsmB-F"/>
    <property type="match status" value="1"/>
</dbReference>
<keyword evidence="14" id="KW-1133">Transmembrane helix</keyword>
<comment type="subcellular location">
    <subcellularLocation>
        <location evidence="2">Cytoplasm</location>
    </subcellularLocation>
</comment>
<dbReference type="GO" id="GO:0009383">
    <property type="term" value="F:rRNA (cytosine-C5-)-methyltransferase activity"/>
    <property type="evidence" value="ECO:0007669"/>
    <property type="project" value="TreeGrafter"/>
</dbReference>
<feature type="transmembrane region" description="Helical" evidence="14">
    <location>
        <begin position="74"/>
        <end position="91"/>
    </location>
</feature>
<dbReference type="GO" id="GO:0006355">
    <property type="term" value="P:regulation of DNA-templated transcription"/>
    <property type="evidence" value="ECO:0007669"/>
    <property type="project" value="InterPro"/>
</dbReference>
<dbReference type="NCBIfam" id="NF008149">
    <property type="entry name" value="PRK10901.1"/>
    <property type="match status" value="1"/>
</dbReference>
<keyword evidence="14" id="KW-0812">Transmembrane</keyword>
<dbReference type="SUPFAM" id="SSF48013">
    <property type="entry name" value="NusB-like"/>
    <property type="match status" value="1"/>
</dbReference>
<dbReference type="FunFam" id="3.40.50.150:FF:000022">
    <property type="entry name" value="Ribosomal RNA small subunit methyltransferase B"/>
    <property type="match status" value="1"/>
</dbReference>
<evidence type="ECO:0000256" key="3">
    <source>
        <dbReference type="ARBA" id="ARBA00012140"/>
    </source>
</evidence>
<gene>
    <name evidence="16" type="primary">rsmB</name>
    <name evidence="16" type="ORF">ACHINZ_4550</name>
</gene>
<feature type="active site" description="Nucleophile" evidence="13">
    <location>
        <position position="375"/>
    </location>
</feature>
<dbReference type="InterPro" id="IPR029063">
    <property type="entry name" value="SAM-dependent_MTases_sf"/>
</dbReference>
<comment type="similarity">
    <text evidence="13">Belongs to the class I-like SAM-binding methyltransferase superfamily. RsmB/NOP family.</text>
</comment>
<dbReference type="InterPro" id="IPR049560">
    <property type="entry name" value="MeTrfase_RsmB-F_NOP2_cat"/>
</dbReference>
<dbReference type="GO" id="GO:0003723">
    <property type="term" value="F:RNA binding"/>
    <property type="evidence" value="ECO:0007669"/>
    <property type="project" value="UniProtKB-UniRule"/>
</dbReference>
<reference evidence="16" key="1">
    <citation type="journal article" date="2023" name="Front. Microbiol.">
        <title>Genome analysis of Candidatus Aschnera chinzeii, the bacterial endosymbiont of the blood-sucking bat fly Penicillidia jenynsii (Insecta: Diptera: Nycteribiidae).</title>
        <authorList>
            <person name="Koga R."/>
            <person name="Moriyama M."/>
            <person name="Nozaki T."/>
            <person name="Fukatsu T."/>
        </authorList>
    </citation>
    <scope>NUCLEOTIDE SEQUENCE</scope>
    <source>
        <strain evidence="16">Kw-01</strain>
    </source>
</reference>
<dbReference type="InterPro" id="IPR006027">
    <property type="entry name" value="NusB_RsmB_TIM44"/>
</dbReference>
<accession>A0AAT9G4Y0</accession>
<dbReference type="InterPro" id="IPR004573">
    <property type="entry name" value="rRNA_ssu_MeTfrase_B"/>
</dbReference>
<reference evidence="16" key="2">
    <citation type="submission" date="2023-10" db="EMBL/GenBank/DDBJ databases">
        <authorList>
            <person name="Koga R."/>
            <person name="Fukatsu T."/>
        </authorList>
    </citation>
    <scope>NUCLEOTIDE SEQUENCE</scope>
    <source>
        <strain evidence="16">Kw-01</strain>
    </source>
</reference>
<evidence type="ECO:0000256" key="9">
    <source>
        <dbReference type="ARBA" id="ARBA00022884"/>
    </source>
</evidence>
<dbReference type="GO" id="GO:0005829">
    <property type="term" value="C:cytosol"/>
    <property type="evidence" value="ECO:0007669"/>
    <property type="project" value="TreeGrafter"/>
</dbReference>
<evidence type="ECO:0000256" key="6">
    <source>
        <dbReference type="ARBA" id="ARBA00022603"/>
    </source>
</evidence>
<proteinExistence type="inferred from homology"/>
<dbReference type="EC" id="2.1.1.176" evidence="3"/>
<dbReference type="SUPFAM" id="SSF53335">
    <property type="entry name" value="S-adenosyl-L-methionine-dependent methyltransferases"/>
    <property type="match status" value="1"/>
</dbReference>
<organism evidence="16">
    <name type="scientific">Candidatus Aschnera chinzeii</name>
    <dbReference type="NCBI Taxonomy" id="1485666"/>
    <lineage>
        <taxon>Bacteria</taxon>
        <taxon>Pseudomonadati</taxon>
        <taxon>Pseudomonadota</taxon>
        <taxon>Gammaproteobacteria</taxon>
        <taxon>Enterobacterales</taxon>
        <taxon>Enterobacteriaceae</taxon>
        <taxon>Candidatus Aschnera</taxon>
    </lineage>
</organism>
<evidence type="ECO:0000256" key="10">
    <source>
        <dbReference type="ARBA" id="ARBA00030399"/>
    </source>
</evidence>
<dbReference type="GO" id="GO:0070475">
    <property type="term" value="P:rRNA base methylation"/>
    <property type="evidence" value="ECO:0007669"/>
    <property type="project" value="TreeGrafter"/>
</dbReference>
<dbReference type="NCBIfam" id="TIGR00563">
    <property type="entry name" value="rsmB"/>
    <property type="match status" value="1"/>
</dbReference>
<dbReference type="InterPro" id="IPR001678">
    <property type="entry name" value="MeTrfase_RsmB-F_NOP2_dom"/>
</dbReference>
<evidence type="ECO:0000259" key="15">
    <source>
        <dbReference type="PROSITE" id="PS51686"/>
    </source>
</evidence>
<dbReference type="Gene3D" id="1.10.940.10">
    <property type="entry name" value="NusB-like"/>
    <property type="match status" value="1"/>
</dbReference>
<evidence type="ECO:0000256" key="14">
    <source>
        <dbReference type="SAM" id="Phobius"/>
    </source>
</evidence>
<comment type="catalytic activity">
    <reaction evidence="12">
        <text>cytidine(967) in 16S rRNA + S-adenosyl-L-methionine = 5-methylcytidine(967) in 16S rRNA + S-adenosyl-L-homocysteine + H(+)</text>
        <dbReference type="Rhea" id="RHEA:42748"/>
        <dbReference type="Rhea" id="RHEA-COMP:10219"/>
        <dbReference type="Rhea" id="RHEA-COMP:10220"/>
        <dbReference type="ChEBI" id="CHEBI:15378"/>
        <dbReference type="ChEBI" id="CHEBI:57856"/>
        <dbReference type="ChEBI" id="CHEBI:59789"/>
        <dbReference type="ChEBI" id="CHEBI:74483"/>
        <dbReference type="ChEBI" id="CHEBI:82748"/>
        <dbReference type="EC" id="2.1.1.176"/>
    </reaction>
</comment>
<protein>
    <recommendedName>
        <fullName evidence="3">16S rRNA (cytosine(967)-C(5))-methyltransferase</fullName>
        <ecNumber evidence="3">2.1.1.176</ecNumber>
    </recommendedName>
    <alternativeName>
        <fullName evidence="10">16S rRNA m5C967 methyltransferase</fullName>
    </alternativeName>
    <alternativeName>
        <fullName evidence="11">rRNA (cytosine-C(5)-)-methyltransferase RsmB</fullName>
    </alternativeName>
</protein>
<evidence type="ECO:0000256" key="11">
    <source>
        <dbReference type="ARBA" id="ARBA00031088"/>
    </source>
</evidence>